<reference evidence="8" key="1">
    <citation type="submission" date="2021-03" db="EMBL/GenBank/DDBJ databases">
        <title>Draft genome sequence of rust myrtle Austropuccinia psidii MF-1, a brazilian biotype.</title>
        <authorList>
            <person name="Quecine M.C."/>
            <person name="Pachon D.M.R."/>
            <person name="Bonatelli M.L."/>
            <person name="Correr F.H."/>
            <person name="Franceschini L.M."/>
            <person name="Leite T.F."/>
            <person name="Margarido G.R.A."/>
            <person name="Almeida C.A."/>
            <person name="Ferrarezi J.A."/>
            <person name="Labate C.A."/>
        </authorList>
    </citation>
    <scope>NUCLEOTIDE SEQUENCE</scope>
    <source>
        <strain evidence="8">MF-1</strain>
    </source>
</reference>
<dbReference type="AlphaFoldDB" id="A0A9Q3I2T4"/>
<evidence type="ECO:0000256" key="2">
    <source>
        <dbReference type="ARBA" id="ARBA00022695"/>
    </source>
</evidence>
<dbReference type="GO" id="GO:0004519">
    <property type="term" value="F:endonuclease activity"/>
    <property type="evidence" value="ECO:0007669"/>
    <property type="project" value="UniProtKB-KW"/>
</dbReference>
<dbReference type="EMBL" id="AVOT02032196">
    <property type="protein sequence ID" value="MBW0525923.1"/>
    <property type="molecule type" value="Genomic_DNA"/>
</dbReference>
<comment type="caution">
    <text evidence="8">The sequence shown here is derived from an EMBL/GenBank/DDBJ whole genome shotgun (WGS) entry which is preliminary data.</text>
</comment>
<sequence length="361" mass="42246">MKSIGTIIKEIIIPHRKGNIRLKAEFSVLEDAHIQGFFLGTYYQRVYGIGSYNSKNRYITKGTNKEKKFPLDIYHMSNQDPLEEFIIEWKKANSVLPSPITGHDIKLYLNVERPSSPIFRRPPYPASPETRKEIERNINELLDMDFIRKIGHNEIVEITTPALINWHNGKYQFCGDFRALNSYKKSEKQLNDSEARYGATQTECLNSVWDPEKLHYEFDGAVFKVYTAFTALKSFLNMKTTNRDMLRWQIAIHEYRGIMNIIYKEGKTHTNAEGLSRWPLDNFKRNQDYDPEVSAKIPIYFMEIDRRRNFKFSKWVQESGSSDSYNTEPEGTETPIVRFVYETLDNSSKINSNMTVLNRSI</sequence>
<keyword evidence="6" id="KW-0695">RNA-directed DNA polymerase</keyword>
<proteinExistence type="predicted"/>
<dbReference type="SUPFAM" id="SSF56672">
    <property type="entry name" value="DNA/RNA polymerases"/>
    <property type="match status" value="1"/>
</dbReference>
<dbReference type="Gene3D" id="3.10.10.10">
    <property type="entry name" value="HIV Type 1 Reverse Transcriptase, subunit A, domain 1"/>
    <property type="match status" value="1"/>
</dbReference>
<dbReference type="InterPro" id="IPR043502">
    <property type="entry name" value="DNA/RNA_pol_sf"/>
</dbReference>
<dbReference type="Pfam" id="PF17917">
    <property type="entry name" value="RT_RNaseH"/>
    <property type="match status" value="1"/>
</dbReference>
<dbReference type="InterPro" id="IPR050951">
    <property type="entry name" value="Retrovirus_Pol_polyprotein"/>
</dbReference>
<dbReference type="InterPro" id="IPR041373">
    <property type="entry name" value="RT_RNaseH"/>
</dbReference>
<keyword evidence="2" id="KW-0548">Nucleotidyltransferase</keyword>
<dbReference type="PANTHER" id="PTHR37984">
    <property type="entry name" value="PROTEIN CBG26694"/>
    <property type="match status" value="1"/>
</dbReference>
<gene>
    <name evidence="8" type="ORF">O181_065638</name>
</gene>
<feature type="domain" description="Reverse transcriptase RNase H-like" evidence="7">
    <location>
        <begin position="188"/>
        <end position="255"/>
    </location>
</feature>
<evidence type="ECO:0000256" key="6">
    <source>
        <dbReference type="ARBA" id="ARBA00022918"/>
    </source>
</evidence>
<protein>
    <recommendedName>
        <fullName evidence="7">Reverse transcriptase RNase H-like domain-containing protein</fullName>
    </recommendedName>
</protein>
<evidence type="ECO:0000256" key="5">
    <source>
        <dbReference type="ARBA" id="ARBA00022801"/>
    </source>
</evidence>
<keyword evidence="1" id="KW-0808">Transferase</keyword>
<keyword evidence="5" id="KW-0378">Hydrolase</keyword>
<dbReference type="PANTHER" id="PTHR37984:SF5">
    <property type="entry name" value="PROTEIN NYNRIN-LIKE"/>
    <property type="match status" value="1"/>
</dbReference>
<dbReference type="GO" id="GO:0016787">
    <property type="term" value="F:hydrolase activity"/>
    <property type="evidence" value="ECO:0007669"/>
    <property type="project" value="UniProtKB-KW"/>
</dbReference>
<evidence type="ECO:0000256" key="4">
    <source>
        <dbReference type="ARBA" id="ARBA00022759"/>
    </source>
</evidence>
<accession>A0A9Q3I2T4</accession>
<name>A0A9Q3I2T4_9BASI</name>
<keyword evidence="3" id="KW-0540">Nuclease</keyword>
<dbReference type="OrthoDB" id="2283961at2759"/>
<evidence type="ECO:0000256" key="3">
    <source>
        <dbReference type="ARBA" id="ARBA00022722"/>
    </source>
</evidence>
<evidence type="ECO:0000259" key="7">
    <source>
        <dbReference type="Pfam" id="PF17917"/>
    </source>
</evidence>
<evidence type="ECO:0000256" key="1">
    <source>
        <dbReference type="ARBA" id="ARBA00022679"/>
    </source>
</evidence>
<evidence type="ECO:0000313" key="9">
    <source>
        <dbReference type="Proteomes" id="UP000765509"/>
    </source>
</evidence>
<keyword evidence="4" id="KW-0255">Endonuclease</keyword>
<evidence type="ECO:0000313" key="8">
    <source>
        <dbReference type="EMBL" id="MBW0525923.1"/>
    </source>
</evidence>
<dbReference type="GO" id="GO:0003964">
    <property type="term" value="F:RNA-directed DNA polymerase activity"/>
    <property type="evidence" value="ECO:0007669"/>
    <property type="project" value="UniProtKB-KW"/>
</dbReference>
<dbReference type="Proteomes" id="UP000765509">
    <property type="component" value="Unassembled WGS sequence"/>
</dbReference>
<organism evidence="8 9">
    <name type="scientific">Austropuccinia psidii MF-1</name>
    <dbReference type="NCBI Taxonomy" id="1389203"/>
    <lineage>
        <taxon>Eukaryota</taxon>
        <taxon>Fungi</taxon>
        <taxon>Dikarya</taxon>
        <taxon>Basidiomycota</taxon>
        <taxon>Pucciniomycotina</taxon>
        <taxon>Pucciniomycetes</taxon>
        <taxon>Pucciniales</taxon>
        <taxon>Sphaerophragmiaceae</taxon>
        <taxon>Austropuccinia</taxon>
    </lineage>
</organism>
<keyword evidence="9" id="KW-1185">Reference proteome</keyword>